<dbReference type="GeneID" id="9587381"/>
<keyword evidence="6" id="KW-1185">Reference proteome</keyword>
<dbReference type="FunFam" id="3.40.1180.10:FF:000005">
    <property type="entry name" value="Alkyl transferase"/>
    <property type="match status" value="1"/>
</dbReference>
<dbReference type="GO" id="GO:0043048">
    <property type="term" value="P:dolichyl monophosphate biosynthetic process"/>
    <property type="evidence" value="ECO:0007669"/>
    <property type="project" value="EnsemblFungi"/>
</dbReference>
<dbReference type="Pfam" id="PF01255">
    <property type="entry name" value="Prenyltransf"/>
    <property type="match status" value="1"/>
</dbReference>
<dbReference type="EMBL" id="GL377303">
    <property type="protein sequence ID" value="EFJ00829.1"/>
    <property type="molecule type" value="Genomic_DNA"/>
</dbReference>
<reference evidence="5 6" key="1">
    <citation type="journal article" date="2010" name="Nat. Biotechnol.">
        <title>Genome sequence of the model mushroom Schizophyllum commune.</title>
        <authorList>
            <person name="Ohm R.A."/>
            <person name="de Jong J.F."/>
            <person name="Lugones L.G."/>
            <person name="Aerts A."/>
            <person name="Kothe E."/>
            <person name="Stajich J.E."/>
            <person name="de Vries R.P."/>
            <person name="Record E."/>
            <person name="Levasseur A."/>
            <person name="Baker S.E."/>
            <person name="Bartholomew K.A."/>
            <person name="Coutinho P.M."/>
            <person name="Erdmann S."/>
            <person name="Fowler T.J."/>
            <person name="Gathman A.C."/>
            <person name="Lombard V."/>
            <person name="Henrissat B."/>
            <person name="Knabe N."/>
            <person name="Kuees U."/>
            <person name="Lilly W.W."/>
            <person name="Lindquist E."/>
            <person name="Lucas S."/>
            <person name="Magnuson J.K."/>
            <person name="Piumi F."/>
            <person name="Raudaskoski M."/>
            <person name="Salamov A."/>
            <person name="Schmutz J."/>
            <person name="Schwarze F.W.M.R."/>
            <person name="vanKuyk P.A."/>
            <person name="Horton J.S."/>
            <person name="Grigoriev I.V."/>
            <person name="Woesten H.A.B."/>
        </authorList>
    </citation>
    <scope>NUCLEOTIDE SEQUENCE [LARGE SCALE GENOMIC DNA]</scope>
    <source>
        <strain evidence="6">H4-8 / FGSC 9210</strain>
    </source>
</reference>
<dbReference type="RefSeq" id="XP_003035731.1">
    <property type="nucleotide sequence ID" value="XM_003035685.1"/>
</dbReference>
<dbReference type="eggNOG" id="KOG1602">
    <property type="taxonomic scope" value="Eukaryota"/>
</dbReference>
<dbReference type="GO" id="GO:1904423">
    <property type="term" value="C:dehydrodolichyl diphosphate synthase complex"/>
    <property type="evidence" value="ECO:0007669"/>
    <property type="project" value="TreeGrafter"/>
</dbReference>
<dbReference type="GO" id="GO:0016094">
    <property type="term" value="P:polyprenol biosynthetic process"/>
    <property type="evidence" value="ECO:0007669"/>
    <property type="project" value="TreeGrafter"/>
</dbReference>
<dbReference type="GO" id="GO:0005811">
    <property type="term" value="C:lipid droplet"/>
    <property type="evidence" value="ECO:0007669"/>
    <property type="project" value="TreeGrafter"/>
</dbReference>
<evidence type="ECO:0000256" key="2">
    <source>
        <dbReference type="ARBA" id="ARBA00022679"/>
    </source>
</evidence>
<dbReference type="EC" id="2.5.1.-" evidence="4"/>
<dbReference type="VEuPathDB" id="FungiDB:SCHCODRAFT_02607928"/>
<dbReference type="NCBIfam" id="TIGR00055">
    <property type="entry name" value="uppS"/>
    <property type="match status" value="1"/>
</dbReference>
<dbReference type="CDD" id="cd00475">
    <property type="entry name" value="Cis_IPPS"/>
    <property type="match status" value="1"/>
</dbReference>
<dbReference type="PANTHER" id="PTHR10291">
    <property type="entry name" value="DEHYDRODOLICHYL DIPHOSPHATE SYNTHASE FAMILY MEMBER"/>
    <property type="match status" value="1"/>
</dbReference>
<name>D8PV91_SCHCM</name>
<dbReference type="OMA" id="FDRRDLW"/>
<evidence type="ECO:0000313" key="5">
    <source>
        <dbReference type="EMBL" id="EFJ00829.1"/>
    </source>
</evidence>
<evidence type="ECO:0000256" key="3">
    <source>
        <dbReference type="ARBA" id="ARBA00022842"/>
    </source>
</evidence>
<dbReference type="AlphaFoldDB" id="D8PV91"/>
<dbReference type="FunCoup" id="D8PV91">
    <property type="interactions" value="443"/>
</dbReference>
<dbReference type="InterPro" id="IPR036424">
    <property type="entry name" value="UPP_synth-like_sf"/>
</dbReference>
<evidence type="ECO:0000313" key="6">
    <source>
        <dbReference type="Proteomes" id="UP000007431"/>
    </source>
</evidence>
<dbReference type="Proteomes" id="UP000007431">
    <property type="component" value="Unassembled WGS sequence"/>
</dbReference>
<dbReference type="GO" id="GO:0016020">
    <property type="term" value="C:membrane"/>
    <property type="evidence" value="ECO:0007669"/>
    <property type="project" value="TreeGrafter"/>
</dbReference>
<dbReference type="Gene3D" id="3.40.1180.10">
    <property type="entry name" value="Decaprenyl diphosphate synthase-like"/>
    <property type="match status" value="1"/>
</dbReference>
<dbReference type="SUPFAM" id="SSF64005">
    <property type="entry name" value="Undecaprenyl diphosphate synthase"/>
    <property type="match status" value="1"/>
</dbReference>
<dbReference type="PROSITE" id="PS01066">
    <property type="entry name" value="UPP_SYNTHASE"/>
    <property type="match status" value="1"/>
</dbReference>
<dbReference type="KEGG" id="scm:SCHCO_02607928"/>
<dbReference type="STRING" id="578458.D8PV91"/>
<comment type="similarity">
    <text evidence="1 4">Belongs to the UPP synthase family.</text>
</comment>
<keyword evidence="3" id="KW-0460">Magnesium</keyword>
<keyword evidence="2 4" id="KW-0808">Transferase</keyword>
<organism evidence="6">
    <name type="scientific">Schizophyllum commune (strain H4-8 / FGSC 9210)</name>
    <name type="common">Split gill fungus</name>
    <dbReference type="NCBI Taxonomy" id="578458"/>
    <lineage>
        <taxon>Eukaryota</taxon>
        <taxon>Fungi</taxon>
        <taxon>Dikarya</taxon>
        <taxon>Basidiomycota</taxon>
        <taxon>Agaricomycotina</taxon>
        <taxon>Agaricomycetes</taxon>
        <taxon>Agaricomycetidae</taxon>
        <taxon>Agaricales</taxon>
        <taxon>Schizophyllaceae</taxon>
        <taxon>Schizophyllum</taxon>
    </lineage>
</organism>
<dbReference type="GO" id="GO:0005783">
    <property type="term" value="C:endoplasmic reticulum"/>
    <property type="evidence" value="ECO:0007669"/>
    <property type="project" value="TreeGrafter"/>
</dbReference>
<dbReference type="OrthoDB" id="4173905at2759"/>
<dbReference type="InterPro" id="IPR001441">
    <property type="entry name" value="UPP_synth-like"/>
</dbReference>
<dbReference type="HOGENOM" id="CLU_038505_0_3_1"/>
<dbReference type="GO" id="GO:0045547">
    <property type="term" value="F:ditrans,polycis-polyprenyl diphosphate synthase [(2E,6E)-farnesyl diphosphate specific] activity"/>
    <property type="evidence" value="ECO:0007669"/>
    <property type="project" value="EnsemblFungi"/>
</dbReference>
<dbReference type="PANTHER" id="PTHR10291:SF43">
    <property type="entry name" value="DEHYDRODOLICHYL DIPHOSPHATE SYNTHASE COMPLEX SUBUNIT DHDDS"/>
    <property type="match status" value="1"/>
</dbReference>
<dbReference type="HAMAP" id="MF_01139">
    <property type="entry name" value="ISPT"/>
    <property type="match status" value="1"/>
</dbReference>
<sequence length="261" mass="29843">MLSRALGWLKAKVDDYVQRIVIRILAAGPVPKHVAFVMDGNRRYARSRHMRVQEGHSDGFVALRRLLGICLRLNVRCVSVYAFAIDNFKRPPEEVDALMTLAETKLTELCRHGDLLQQYGVRLNVVGRKDMLPESVREAVRVAEEMTRNNHRAILNLCMPYASRDEMTHAVQAAAQEKADSVGYPLVDEKDIEKHLMTSTAGSPPLDILVRTSGVQRLSDYMLWQSCEKAQLHFSTTYWPEFGLSDFLPIILDYQRKQWTL</sequence>
<dbReference type="InterPro" id="IPR018520">
    <property type="entry name" value="UPP_synth-like_CS"/>
</dbReference>
<evidence type="ECO:0000256" key="4">
    <source>
        <dbReference type="RuleBase" id="RU363018"/>
    </source>
</evidence>
<protein>
    <recommendedName>
        <fullName evidence="4">Alkyl transferase</fullName>
        <ecNumber evidence="4">2.5.1.-</ecNumber>
    </recommendedName>
</protein>
<evidence type="ECO:0000256" key="1">
    <source>
        <dbReference type="ARBA" id="ARBA00005432"/>
    </source>
</evidence>
<proteinExistence type="inferred from homology"/>
<dbReference type="InParanoid" id="D8PV91"/>
<gene>
    <name evidence="5" type="ORF">SCHCODRAFT_81158</name>
</gene>
<accession>D8PV91</accession>